<dbReference type="HAMAP" id="MF_00033">
    <property type="entry name" value="MurG"/>
    <property type="match status" value="1"/>
</dbReference>
<keyword evidence="3 10" id="KW-0328">Glycosyltransferase</keyword>
<dbReference type="PANTHER" id="PTHR21015">
    <property type="entry name" value="UDP-N-ACETYLGLUCOSAMINE--N-ACETYLMURAMYL-(PENTAPEPTIDE) PYROPHOSPHORYL-UNDECAPRENOL N-ACETYLGLUCOSAMINE TRANSFERASE 1"/>
    <property type="match status" value="1"/>
</dbReference>
<evidence type="ECO:0000256" key="10">
    <source>
        <dbReference type="HAMAP-Rule" id="MF_00033"/>
    </source>
</evidence>
<feature type="binding site" evidence="10">
    <location>
        <position position="197"/>
    </location>
    <ligand>
        <name>UDP-N-acetyl-alpha-D-glucosamine</name>
        <dbReference type="ChEBI" id="CHEBI:57705"/>
    </ligand>
</feature>
<dbReference type="InterPro" id="IPR004276">
    <property type="entry name" value="GlycoTrans_28_N"/>
</dbReference>
<comment type="caution">
    <text evidence="13">The sequence shown here is derived from an EMBL/GenBank/DDBJ whole genome shotgun (WGS) entry which is preliminary data.</text>
</comment>
<proteinExistence type="inferred from homology"/>
<comment type="catalytic activity">
    <reaction evidence="10">
        <text>di-trans,octa-cis-undecaprenyl diphospho-N-acetyl-alpha-D-muramoyl-L-alanyl-D-glutamyl-meso-2,6-diaminopimeloyl-D-alanyl-D-alanine + UDP-N-acetyl-alpha-D-glucosamine = di-trans,octa-cis-undecaprenyl diphospho-[N-acetyl-alpha-D-glucosaminyl-(1-&gt;4)]-N-acetyl-alpha-D-muramoyl-L-alanyl-D-glutamyl-meso-2,6-diaminopimeloyl-D-alanyl-D-alanine + UDP + H(+)</text>
        <dbReference type="Rhea" id="RHEA:31227"/>
        <dbReference type="ChEBI" id="CHEBI:15378"/>
        <dbReference type="ChEBI" id="CHEBI:57705"/>
        <dbReference type="ChEBI" id="CHEBI:58223"/>
        <dbReference type="ChEBI" id="CHEBI:61387"/>
        <dbReference type="ChEBI" id="CHEBI:61388"/>
        <dbReference type="EC" id="2.4.1.227"/>
    </reaction>
</comment>
<evidence type="ECO:0000256" key="9">
    <source>
        <dbReference type="ARBA" id="ARBA00023316"/>
    </source>
</evidence>
<evidence type="ECO:0000259" key="11">
    <source>
        <dbReference type="Pfam" id="PF03033"/>
    </source>
</evidence>
<evidence type="ECO:0000256" key="8">
    <source>
        <dbReference type="ARBA" id="ARBA00023306"/>
    </source>
</evidence>
<keyword evidence="8 10" id="KW-0131">Cell cycle</keyword>
<evidence type="ECO:0000256" key="4">
    <source>
        <dbReference type="ARBA" id="ARBA00022679"/>
    </source>
</evidence>
<dbReference type="PANTHER" id="PTHR21015:SF27">
    <property type="entry name" value="UDP-N-ACETYLGLUCOSAMINE--N-ACETYLMURAMYL-(PENTAPEPTIDE) PYROPHOSPHORYL-UNDECAPRENOL N-ACETYLGLUCOSAMINE TRANSFERASE"/>
    <property type="match status" value="1"/>
</dbReference>
<dbReference type="Pfam" id="PF03033">
    <property type="entry name" value="Glyco_transf_28"/>
    <property type="match status" value="1"/>
</dbReference>
<name>A0ABW3ZSH4_9BACI</name>
<evidence type="ECO:0000259" key="12">
    <source>
        <dbReference type="Pfam" id="PF04101"/>
    </source>
</evidence>
<dbReference type="NCBIfam" id="NF009102">
    <property type="entry name" value="PRK12446.1"/>
    <property type="match status" value="1"/>
</dbReference>
<dbReference type="CDD" id="cd03785">
    <property type="entry name" value="GT28_MurG"/>
    <property type="match status" value="1"/>
</dbReference>
<evidence type="ECO:0000256" key="1">
    <source>
        <dbReference type="ARBA" id="ARBA00022475"/>
    </source>
</evidence>
<dbReference type="EMBL" id="JBHTNH010000010">
    <property type="protein sequence ID" value="MFD1361341.1"/>
    <property type="molecule type" value="Genomic_DNA"/>
</dbReference>
<feature type="domain" description="Glycosyltransferase family 28 N-terminal" evidence="11">
    <location>
        <begin position="6"/>
        <end position="144"/>
    </location>
</feature>
<evidence type="ECO:0000256" key="7">
    <source>
        <dbReference type="ARBA" id="ARBA00023136"/>
    </source>
</evidence>
<keyword evidence="5 10" id="KW-0133">Cell shape</keyword>
<comment type="caution">
    <text evidence="10">Lacks conserved residue(s) required for the propagation of feature annotation.</text>
</comment>
<dbReference type="Proteomes" id="UP001597178">
    <property type="component" value="Unassembled WGS sequence"/>
</dbReference>
<dbReference type="InterPro" id="IPR006009">
    <property type="entry name" value="GlcNAc_MurG"/>
</dbReference>
<evidence type="ECO:0000313" key="14">
    <source>
        <dbReference type="Proteomes" id="UP001597178"/>
    </source>
</evidence>
<feature type="binding site" evidence="10">
    <location>
        <position position="167"/>
    </location>
    <ligand>
        <name>UDP-N-acetyl-alpha-D-glucosamine</name>
        <dbReference type="ChEBI" id="CHEBI:57705"/>
    </ligand>
</feature>
<organism evidence="13 14">
    <name type="scientific">Lentibacillus salinarum</name>
    <dbReference type="NCBI Taxonomy" id="446820"/>
    <lineage>
        <taxon>Bacteria</taxon>
        <taxon>Bacillati</taxon>
        <taxon>Bacillota</taxon>
        <taxon>Bacilli</taxon>
        <taxon>Bacillales</taxon>
        <taxon>Bacillaceae</taxon>
        <taxon>Lentibacillus</taxon>
    </lineage>
</organism>
<keyword evidence="6 10" id="KW-0573">Peptidoglycan synthesis</keyword>
<dbReference type="SUPFAM" id="SSF53756">
    <property type="entry name" value="UDP-Glycosyltransferase/glycogen phosphorylase"/>
    <property type="match status" value="1"/>
</dbReference>
<evidence type="ECO:0000256" key="5">
    <source>
        <dbReference type="ARBA" id="ARBA00022960"/>
    </source>
</evidence>
<feature type="binding site" evidence="10">
    <location>
        <begin position="13"/>
        <end position="15"/>
    </location>
    <ligand>
        <name>UDP-N-acetyl-alpha-D-glucosamine</name>
        <dbReference type="ChEBI" id="CHEBI:57705"/>
    </ligand>
</feature>
<evidence type="ECO:0000256" key="2">
    <source>
        <dbReference type="ARBA" id="ARBA00022618"/>
    </source>
</evidence>
<evidence type="ECO:0000256" key="6">
    <source>
        <dbReference type="ARBA" id="ARBA00022984"/>
    </source>
</evidence>
<keyword evidence="7 10" id="KW-0472">Membrane</keyword>
<dbReference type="InterPro" id="IPR007235">
    <property type="entry name" value="Glyco_trans_28_C"/>
</dbReference>
<feature type="domain" description="Glycosyl transferase family 28 C-terminal" evidence="12">
    <location>
        <begin position="190"/>
        <end position="344"/>
    </location>
</feature>
<comment type="function">
    <text evidence="10">Cell wall formation. Catalyzes the transfer of a GlcNAc subunit on undecaprenyl-pyrophosphoryl-MurNAc-pentapeptide (lipid intermediate I) to form undecaprenyl-pyrophosphoryl-MurNAc-(pentapeptide)GlcNAc (lipid intermediate II).</text>
</comment>
<keyword evidence="9 10" id="KW-0961">Cell wall biogenesis/degradation</keyword>
<keyword evidence="1 10" id="KW-1003">Cell membrane</keyword>
<dbReference type="EC" id="2.4.1.227" evidence="10"/>
<sequence length="359" mass="39787">MGTNRILFTGGGTAGHVIVNLALIPVFQKEGWEIDYIGSHNSIERKLIESLDGVTYHPISTGKLRRYLSKENIKDPFKVLKGTMQAWRIIGKRKPAIIFSKGGFVSVPVMLAAKLRGVPAVIHESDFTPGLANKLSIPFAQKVLATFPETMDYLPEKKAEYVGAVIRDELFEGDKAKGLELCGFTKEKPVLLIMGGSGGAEKINQTVRASLDQLLSEFQVAHICGQGKTDPTIEQAGYTQFDYVNDELKDIFAATDFVLSRAGSNAIFEFLALHKPMLLIPLSKAASRGDQIINANSFKEKHYARVMEEDSLTAESLVQELFKLKKQAPVMVDHMKDYQSEKARDRVIDIIKHTGMTND</sequence>
<dbReference type="Gene3D" id="3.40.50.2000">
    <property type="entry name" value="Glycogen Phosphorylase B"/>
    <property type="match status" value="2"/>
</dbReference>
<keyword evidence="14" id="KW-1185">Reference proteome</keyword>
<gene>
    <name evidence="10" type="primary">murG</name>
    <name evidence="13" type="ORF">ACFQ4A_06625</name>
</gene>
<protein>
    <recommendedName>
        <fullName evidence="10">UDP-N-acetylglucosamine--N-acetylmuramyl-(pentapeptide) pyrophosphoryl-undecaprenol N-acetylglucosamine transferase</fullName>
        <ecNumber evidence="10">2.4.1.227</ecNumber>
    </recommendedName>
    <alternativeName>
        <fullName evidence="10">Undecaprenyl-PP-MurNAc-pentapeptide-UDPGlcNAc GlcNAc transferase</fullName>
    </alternativeName>
</protein>
<comment type="pathway">
    <text evidence="10">Cell wall biogenesis; peptidoglycan biosynthesis.</text>
</comment>
<keyword evidence="2 10" id="KW-0132">Cell division</keyword>
<evidence type="ECO:0000256" key="3">
    <source>
        <dbReference type="ARBA" id="ARBA00022676"/>
    </source>
</evidence>
<accession>A0ABW3ZSH4</accession>
<dbReference type="RefSeq" id="WP_382398829.1">
    <property type="nucleotide sequence ID" value="NZ_JBHTNH010000010.1"/>
</dbReference>
<reference evidence="14" key="1">
    <citation type="journal article" date="2019" name="Int. J. Syst. Evol. Microbiol.">
        <title>The Global Catalogue of Microorganisms (GCM) 10K type strain sequencing project: providing services to taxonomists for standard genome sequencing and annotation.</title>
        <authorList>
            <consortium name="The Broad Institute Genomics Platform"/>
            <consortium name="The Broad Institute Genome Sequencing Center for Infectious Disease"/>
            <person name="Wu L."/>
            <person name="Ma J."/>
        </authorList>
    </citation>
    <scope>NUCLEOTIDE SEQUENCE [LARGE SCALE GENOMIC DNA]</scope>
    <source>
        <strain evidence="14">CCUG 54822</strain>
    </source>
</reference>
<evidence type="ECO:0000313" key="13">
    <source>
        <dbReference type="EMBL" id="MFD1361341.1"/>
    </source>
</evidence>
<keyword evidence="4 10" id="KW-0808">Transferase</keyword>
<feature type="binding site" evidence="10">
    <location>
        <position position="291"/>
    </location>
    <ligand>
        <name>UDP-N-acetyl-alpha-D-glucosamine</name>
        <dbReference type="ChEBI" id="CHEBI:57705"/>
    </ligand>
</feature>
<dbReference type="Pfam" id="PF04101">
    <property type="entry name" value="Glyco_tran_28_C"/>
    <property type="match status" value="1"/>
</dbReference>
<comment type="subcellular location">
    <subcellularLocation>
        <location evidence="10">Cell membrane</location>
        <topology evidence="10">Peripheral membrane protein</topology>
        <orientation evidence="10">Cytoplasmic side</orientation>
    </subcellularLocation>
</comment>
<comment type="similarity">
    <text evidence="10">Belongs to the glycosyltransferase 28 family. MurG subfamily.</text>
</comment>